<keyword evidence="1" id="KW-1133">Transmembrane helix</keyword>
<dbReference type="InParanoid" id="A0A1E7FCN2"/>
<feature type="chain" id="PRO_5009192946" evidence="2">
    <location>
        <begin position="27"/>
        <end position="216"/>
    </location>
</feature>
<keyword evidence="2" id="KW-0732">Signal</keyword>
<reference evidence="3 4" key="1">
    <citation type="submission" date="2016-09" db="EMBL/GenBank/DDBJ databases">
        <title>Extensive genetic diversity and differential bi-allelic expression allows diatom success in the polar Southern Ocean.</title>
        <authorList>
            <consortium name="DOE Joint Genome Institute"/>
            <person name="Mock T."/>
            <person name="Otillar R.P."/>
            <person name="Strauss J."/>
            <person name="Dupont C."/>
            <person name="Frickenhaus S."/>
            <person name="Maumus F."/>
            <person name="Mcmullan M."/>
            <person name="Sanges R."/>
            <person name="Schmutz J."/>
            <person name="Toseland A."/>
            <person name="Valas R."/>
            <person name="Veluchamy A."/>
            <person name="Ward B.J."/>
            <person name="Allen A."/>
            <person name="Barry K."/>
            <person name="Falciatore A."/>
            <person name="Ferrante M."/>
            <person name="Fortunato A.E."/>
            <person name="Gloeckner G."/>
            <person name="Gruber A."/>
            <person name="Hipkin R."/>
            <person name="Janech M."/>
            <person name="Kroth P."/>
            <person name="Leese F."/>
            <person name="Lindquist E."/>
            <person name="Lyon B.R."/>
            <person name="Martin J."/>
            <person name="Mayer C."/>
            <person name="Parker M."/>
            <person name="Quesneville H."/>
            <person name="Raymond J."/>
            <person name="Uhlig C."/>
            <person name="Valentin K.U."/>
            <person name="Worden A.Z."/>
            <person name="Armbrust E.V."/>
            <person name="Bowler C."/>
            <person name="Green B."/>
            <person name="Moulton V."/>
            <person name="Van Oosterhout C."/>
            <person name="Grigoriev I."/>
        </authorList>
    </citation>
    <scope>NUCLEOTIDE SEQUENCE [LARGE SCALE GENOMIC DNA]</scope>
    <source>
        <strain evidence="3 4">CCMP1102</strain>
    </source>
</reference>
<sequence length="216" mass="22976">MMININLPSFLLPCLLALQLFSKSTAKCPGFSLGSTSCSSGKLFSSSSISASCSDDGDVSITGTLTAKSSFDGDSEVTFVPCVRGTKICFEEYTQSGGNICNLISTSDGSSDCGSAGQYVIEQEFDIPDEVNNRSWWMTFVTIRVLVGNEDACTQDATSSSSTTSSAFIGVGIASLFAVGGLSIFTHFMRRRKRPLIVLEENALADNHATSFVQMV</sequence>
<keyword evidence="4" id="KW-1185">Reference proteome</keyword>
<proteinExistence type="predicted"/>
<evidence type="ECO:0000256" key="1">
    <source>
        <dbReference type="SAM" id="Phobius"/>
    </source>
</evidence>
<keyword evidence="1" id="KW-0812">Transmembrane</keyword>
<dbReference type="OrthoDB" id="45378at2759"/>
<evidence type="ECO:0000313" key="3">
    <source>
        <dbReference type="EMBL" id="OEU15920.1"/>
    </source>
</evidence>
<name>A0A1E7FCN2_9STRA</name>
<keyword evidence="1" id="KW-0472">Membrane</keyword>
<feature type="signal peptide" evidence="2">
    <location>
        <begin position="1"/>
        <end position="26"/>
    </location>
</feature>
<dbReference type="AlphaFoldDB" id="A0A1E7FCN2"/>
<dbReference type="EMBL" id="KV784359">
    <property type="protein sequence ID" value="OEU15920.1"/>
    <property type="molecule type" value="Genomic_DNA"/>
</dbReference>
<evidence type="ECO:0000313" key="4">
    <source>
        <dbReference type="Proteomes" id="UP000095751"/>
    </source>
</evidence>
<accession>A0A1E7FCN2</accession>
<evidence type="ECO:0000256" key="2">
    <source>
        <dbReference type="SAM" id="SignalP"/>
    </source>
</evidence>
<gene>
    <name evidence="3" type="ORF">FRACYDRAFT_240615</name>
</gene>
<feature type="transmembrane region" description="Helical" evidence="1">
    <location>
        <begin position="167"/>
        <end position="185"/>
    </location>
</feature>
<dbReference type="Proteomes" id="UP000095751">
    <property type="component" value="Unassembled WGS sequence"/>
</dbReference>
<dbReference type="KEGG" id="fcy:FRACYDRAFT_240615"/>
<organism evidence="3 4">
    <name type="scientific">Fragilariopsis cylindrus CCMP1102</name>
    <dbReference type="NCBI Taxonomy" id="635003"/>
    <lineage>
        <taxon>Eukaryota</taxon>
        <taxon>Sar</taxon>
        <taxon>Stramenopiles</taxon>
        <taxon>Ochrophyta</taxon>
        <taxon>Bacillariophyta</taxon>
        <taxon>Bacillariophyceae</taxon>
        <taxon>Bacillariophycidae</taxon>
        <taxon>Bacillariales</taxon>
        <taxon>Bacillariaceae</taxon>
        <taxon>Fragilariopsis</taxon>
    </lineage>
</organism>
<protein>
    <submittedName>
        <fullName evidence="3">Uncharacterized protein</fullName>
    </submittedName>
</protein>